<dbReference type="PANTHER" id="PTHR21089">
    <property type="entry name" value="SHIKIMATE DEHYDROGENASE"/>
    <property type="match status" value="1"/>
</dbReference>
<proteinExistence type="inferred from homology"/>
<dbReference type="EC" id="1.1.1.25" evidence="2 8"/>
<evidence type="ECO:0000256" key="4">
    <source>
        <dbReference type="ARBA" id="ARBA00022857"/>
    </source>
</evidence>
<evidence type="ECO:0000259" key="10">
    <source>
        <dbReference type="Pfam" id="PF08501"/>
    </source>
</evidence>
<dbReference type="Pfam" id="PF18317">
    <property type="entry name" value="SDH_C"/>
    <property type="match status" value="1"/>
</dbReference>
<evidence type="ECO:0000313" key="13">
    <source>
        <dbReference type="Proteomes" id="UP000649151"/>
    </source>
</evidence>
<dbReference type="Proteomes" id="UP000649151">
    <property type="component" value="Unassembled WGS sequence"/>
</dbReference>
<reference evidence="12 13" key="1">
    <citation type="submission" date="2020-08" db="EMBL/GenBank/DDBJ databases">
        <title>Genome public.</title>
        <authorList>
            <person name="Liu C."/>
            <person name="Sun Q."/>
        </authorList>
    </citation>
    <scope>NUCLEOTIDE SEQUENCE [LARGE SCALE GENOMIC DNA]</scope>
    <source>
        <strain evidence="12 13">NSJ-27</strain>
    </source>
</reference>
<feature type="binding site" evidence="8">
    <location>
        <begin position="132"/>
        <end position="136"/>
    </location>
    <ligand>
        <name>NADP(+)</name>
        <dbReference type="ChEBI" id="CHEBI:58349"/>
    </ligand>
</feature>
<feature type="binding site" evidence="8">
    <location>
        <position position="108"/>
    </location>
    <ligand>
        <name>shikimate</name>
        <dbReference type="ChEBI" id="CHEBI:36208"/>
    </ligand>
</feature>
<sequence>MMQKSYREELVGVFGDPIDENPTVILEQAAFQACQLNYRYLNILVKSEDLEQAILGMKAMHMKGINLTIPHKCAVLPYLDGISKEASIIGAVNTIVVKDGKLVGENTDGKGFLTSLQENDITVLGQEIMILGAGGAARAIAVELALAGAKKITIVNRSRQRGEELTTLIQEKTSCQAEFLLWNKTISIPEEINILVNATSIGLFPNVEQKPDLDESSLRPDLVVCDVIPNHPRTQLLKMAEQQGAKTIDGLGMLVNQGAINFQLWTGKKAPVEVMKQAIQKEFGLEESL</sequence>
<feature type="binding site" evidence="8">
    <location>
        <position position="257"/>
    </location>
    <ligand>
        <name>shikimate</name>
        <dbReference type="ChEBI" id="CHEBI:36208"/>
    </ligand>
</feature>
<evidence type="ECO:0000256" key="2">
    <source>
        <dbReference type="ARBA" id="ARBA00012962"/>
    </source>
</evidence>
<evidence type="ECO:0000256" key="1">
    <source>
        <dbReference type="ARBA" id="ARBA00004871"/>
    </source>
</evidence>
<name>A0ABR7IQZ1_9CLOT</name>
<comment type="pathway">
    <text evidence="1 8">Metabolic intermediate biosynthesis; chorismate biosynthesis; chorismate from D-erythrose 4-phosphate and phosphoenolpyruvate: step 4/7.</text>
</comment>
<dbReference type="NCBIfam" id="TIGR00507">
    <property type="entry name" value="aroE"/>
    <property type="match status" value="1"/>
</dbReference>
<dbReference type="PANTHER" id="PTHR21089:SF1">
    <property type="entry name" value="BIFUNCTIONAL 3-DEHYDROQUINATE DEHYDRATASE_SHIKIMATE DEHYDROGENASE, CHLOROPLASTIC"/>
    <property type="match status" value="1"/>
</dbReference>
<dbReference type="Pfam" id="PF01488">
    <property type="entry name" value="Shikimate_DH"/>
    <property type="match status" value="1"/>
</dbReference>
<feature type="domain" description="Quinate/shikimate 5-dehydrogenase/glutamyl-tRNA reductase" evidence="9">
    <location>
        <begin position="125"/>
        <end position="200"/>
    </location>
</feature>
<feature type="binding site" evidence="8">
    <location>
        <position position="227"/>
    </location>
    <ligand>
        <name>NADP(+)</name>
        <dbReference type="ChEBI" id="CHEBI:58349"/>
    </ligand>
</feature>
<dbReference type="InterPro" id="IPR022893">
    <property type="entry name" value="Shikimate_DH_fam"/>
</dbReference>
<evidence type="ECO:0000259" key="9">
    <source>
        <dbReference type="Pfam" id="PF01488"/>
    </source>
</evidence>
<comment type="caution">
    <text evidence="8">Lacks conserved residue(s) required for the propagation of feature annotation.</text>
</comment>
<comment type="function">
    <text evidence="8">Involved in the biosynthesis of the chorismate, which leads to the biosynthesis of aromatic amino acids. Catalyzes the reversible NADPH linked reduction of 3-dehydroshikimate (DHSA) to yield shikimate (SA).</text>
</comment>
<evidence type="ECO:0000256" key="7">
    <source>
        <dbReference type="ARBA" id="ARBA00049442"/>
    </source>
</evidence>
<dbReference type="RefSeq" id="WP_186996472.1">
    <property type="nucleotide sequence ID" value="NZ_JACOQK010000001.1"/>
</dbReference>
<protein>
    <recommendedName>
        <fullName evidence="2 8">Shikimate dehydrogenase (NADP(+))</fullName>
        <shortName evidence="8">SDH</shortName>
        <ecNumber evidence="2 8">1.1.1.25</ecNumber>
    </recommendedName>
</protein>
<evidence type="ECO:0000256" key="3">
    <source>
        <dbReference type="ARBA" id="ARBA00022605"/>
    </source>
</evidence>
<dbReference type="CDD" id="cd01065">
    <property type="entry name" value="NAD_bind_Shikimate_DH"/>
    <property type="match status" value="1"/>
</dbReference>
<dbReference type="InterPro" id="IPR013708">
    <property type="entry name" value="Shikimate_DH-bd_N"/>
</dbReference>
<organism evidence="12 13">
    <name type="scientific">Clostridium facile</name>
    <dbReference type="NCBI Taxonomy" id="2763035"/>
    <lineage>
        <taxon>Bacteria</taxon>
        <taxon>Bacillati</taxon>
        <taxon>Bacillota</taxon>
        <taxon>Clostridia</taxon>
        <taxon>Eubacteriales</taxon>
        <taxon>Clostridiaceae</taxon>
        <taxon>Clostridium</taxon>
    </lineage>
</organism>
<keyword evidence="3 8" id="KW-0028">Amino-acid biosynthesis</keyword>
<dbReference type="EMBL" id="JACOQK010000001">
    <property type="protein sequence ID" value="MBC5787571.1"/>
    <property type="molecule type" value="Genomic_DNA"/>
</dbReference>
<evidence type="ECO:0000256" key="6">
    <source>
        <dbReference type="ARBA" id="ARBA00023141"/>
    </source>
</evidence>
<feature type="binding site" evidence="8">
    <location>
        <position position="68"/>
    </location>
    <ligand>
        <name>shikimate</name>
        <dbReference type="ChEBI" id="CHEBI:36208"/>
    </ligand>
</feature>
<comment type="catalytic activity">
    <reaction evidence="7 8">
        <text>shikimate + NADP(+) = 3-dehydroshikimate + NADPH + H(+)</text>
        <dbReference type="Rhea" id="RHEA:17737"/>
        <dbReference type="ChEBI" id="CHEBI:15378"/>
        <dbReference type="ChEBI" id="CHEBI:16630"/>
        <dbReference type="ChEBI" id="CHEBI:36208"/>
        <dbReference type="ChEBI" id="CHEBI:57783"/>
        <dbReference type="ChEBI" id="CHEBI:58349"/>
        <dbReference type="EC" id="1.1.1.25"/>
    </reaction>
</comment>
<evidence type="ECO:0000256" key="5">
    <source>
        <dbReference type="ARBA" id="ARBA00023002"/>
    </source>
</evidence>
<feature type="binding site" evidence="8">
    <location>
        <position position="250"/>
    </location>
    <ligand>
        <name>NADP(+)</name>
        <dbReference type="ChEBI" id="CHEBI:58349"/>
    </ligand>
</feature>
<evidence type="ECO:0000259" key="11">
    <source>
        <dbReference type="Pfam" id="PF18317"/>
    </source>
</evidence>
<keyword evidence="6 8" id="KW-0057">Aromatic amino acid biosynthesis</keyword>
<dbReference type="GO" id="GO:0004764">
    <property type="term" value="F:shikimate 3-dehydrogenase (NADP+) activity"/>
    <property type="evidence" value="ECO:0007669"/>
    <property type="project" value="UniProtKB-EC"/>
</dbReference>
<dbReference type="HAMAP" id="MF_00222">
    <property type="entry name" value="Shikimate_DH_AroE"/>
    <property type="match status" value="1"/>
</dbReference>
<dbReference type="InterPro" id="IPR036291">
    <property type="entry name" value="NAD(P)-bd_dom_sf"/>
</dbReference>
<feature type="binding site" evidence="8">
    <location>
        <position position="93"/>
    </location>
    <ligand>
        <name>shikimate</name>
        <dbReference type="ChEBI" id="CHEBI:36208"/>
    </ligand>
</feature>
<dbReference type="Gene3D" id="3.40.50.720">
    <property type="entry name" value="NAD(P)-binding Rossmann-like Domain"/>
    <property type="match status" value="1"/>
</dbReference>
<feature type="active site" description="Proton acceptor" evidence="8">
    <location>
        <position position="72"/>
    </location>
</feature>
<keyword evidence="4 8" id="KW-0521">NADP</keyword>
<keyword evidence="5 8" id="KW-0560">Oxidoreductase</keyword>
<dbReference type="InterPro" id="IPR006151">
    <property type="entry name" value="Shikm_DH/Glu-tRNA_Rdtase"/>
</dbReference>
<feature type="domain" description="SDH C-terminal" evidence="11">
    <location>
        <begin position="250"/>
        <end position="280"/>
    </location>
</feature>
<comment type="similarity">
    <text evidence="8">Belongs to the shikimate dehydrogenase family.</text>
</comment>
<comment type="caution">
    <text evidence="12">The sequence shown here is derived from an EMBL/GenBank/DDBJ whole genome shotgun (WGS) entry which is preliminary data.</text>
</comment>
<comment type="subunit">
    <text evidence="8">Homodimer.</text>
</comment>
<evidence type="ECO:0000313" key="12">
    <source>
        <dbReference type="EMBL" id="MBC5787571.1"/>
    </source>
</evidence>
<dbReference type="SUPFAM" id="SSF53223">
    <property type="entry name" value="Aminoacid dehydrogenase-like, N-terminal domain"/>
    <property type="match status" value="1"/>
</dbReference>
<evidence type="ECO:0000256" key="8">
    <source>
        <dbReference type="HAMAP-Rule" id="MF_00222"/>
    </source>
</evidence>
<dbReference type="InterPro" id="IPR011342">
    <property type="entry name" value="Shikimate_DH"/>
</dbReference>
<feature type="domain" description="Shikimate dehydrogenase substrate binding N-terminal" evidence="10">
    <location>
        <begin position="13"/>
        <end position="95"/>
    </location>
</feature>
<dbReference type="InterPro" id="IPR041121">
    <property type="entry name" value="SDH_C"/>
</dbReference>
<accession>A0ABR7IQZ1</accession>
<keyword evidence="13" id="KW-1185">Reference proteome</keyword>
<gene>
    <name evidence="8 12" type="primary">aroE</name>
    <name evidence="12" type="ORF">H8Z77_05980</name>
</gene>
<dbReference type="Gene3D" id="3.40.50.10860">
    <property type="entry name" value="Leucine Dehydrogenase, chain A, domain 1"/>
    <property type="match status" value="1"/>
</dbReference>
<dbReference type="InterPro" id="IPR046346">
    <property type="entry name" value="Aminoacid_DH-like_N_sf"/>
</dbReference>
<dbReference type="SUPFAM" id="SSF51735">
    <property type="entry name" value="NAD(P)-binding Rossmann-fold domains"/>
    <property type="match status" value="1"/>
</dbReference>
<dbReference type="Pfam" id="PF08501">
    <property type="entry name" value="Shikimate_dh_N"/>
    <property type="match status" value="1"/>
</dbReference>